<keyword evidence="2" id="KW-1185">Reference proteome</keyword>
<dbReference type="GO" id="GO:0006952">
    <property type="term" value="P:defense response"/>
    <property type="evidence" value="ECO:0007669"/>
    <property type="project" value="InterPro"/>
</dbReference>
<dbReference type="Gene3D" id="1.10.8.430">
    <property type="entry name" value="Helical domain of apoptotic protease-activating factors"/>
    <property type="match status" value="1"/>
</dbReference>
<sequence>WVAFKTKKVGSIDDDIVNRAIIYASGLPLAIDVIGSNLSGNPIAEWKSMLDQYKRIPPKDMQNILKVSFDDLDEESKNVFLDIACFFKGCRLEEFEAVVIGLYYGFLSTLSSTRHCSVQEIRAAEDPEFERHKIRKCNRGKGVCAPISAIKGN</sequence>
<reference evidence="1 2" key="1">
    <citation type="journal article" date="2018" name="Front. Plant Sci.">
        <title>Red Clover (Trifolium pratense) and Zigzag Clover (T. medium) - A Picture of Genomic Similarities and Differences.</title>
        <authorList>
            <person name="Dluhosova J."/>
            <person name="Istvanek J."/>
            <person name="Nedelnik J."/>
            <person name="Repkova J."/>
        </authorList>
    </citation>
    <scope>NUCLEOTIDE SEQUENCE [LARGE SCALE GENOMIC DNA]</scope>
    <source>
        <strain evidence="2">cv. 10/8</strain>
        <tissue evidence="1">Leaf</tissue>
    </source>
</reference>
<dbReference type="SUPFAM" id="SSF52540">
    <property type="entry name" value="P-loop containing nucleoside triphosphate hydrolases"/>
    <property type="match status" value="1"/>
</dbReference>
<comment type="caution">
    <text evidence="1">The sequence shown here is derived from an EMBL/GenBank/DDBJ whole genome shotgun (WGS) entry which is preliminary data.</text>
</comment>
<name>A0A392NGW5_9FABA</name>
<dbReference type="EMBL" id="LXQA010035886">
    <property type="protein sequence ID" value="MCH97774.1"/>
    <property type="molecule type" value="Genomic_DNA"/>
</dbReference>
<gene>
    <name evidence="1" type="ORF">A2U01_0018770</name>
</gene>
<dbReference type="InterPro" id="IPR042197">
    <property type="entry name" value="Apaf_helical"/>
</dbReference>
<dbReference type="PANTHER" id="PTHR11017">
    <property type="entry name" value="LEUCINE-RICH REPEAT-CONTAINING PROTEIN"/>
    <property type="match status" value="1"/>
</dbReference>
<dbReference type="InterPro" id="IPR027417">
    <property type="entry name" value="P-loop_NTPase"/>
</dbReference>
<dbReference type="InterPro" id="IPR044974">
    <property type="entry name" value="Disease_R_plants"/>
</dbReference>
<protein>
    <submittedName>
        <fullName evidence="1">Disease resistance protein</fullName>
    </submittedName>
</protein>
<accession>A0A392NGW5</accession>
<dbReference type="Proteomes" id="UP000265520">
    <property type="component" value="Unassembled WGS sequence"/>
</dbReference>
<dbReference type="AlphaFoldDB" id="A0A392NGW5"/>
<proteinExistence type="predicted"/>
<evidence type="ECO:0000313" key="2">
    <source>
        <dbReference type="Proteomes" id="UP000265520"/>
    </source>
</evidence>
<organism evidence="1 2">
    <name type="scientific">Trifolium medium</name>
    <dbReference type="NCBI Taxonomy" id="97028"/>
    <lineage>
        <taxon>Eukaryota</taxon>
        <taxon>Viridiplantae</taxon>
        <taxon>Streptophyta</taxon>
        <taxon>Embryophyta</taxon>
        <taxon>Tracheophyta</taxon>
        <taxon>Spermatophyta</taxon>
        <taxon>Magnoliopsida</taxon>
        <taxon>eudicotyledons</taxon>
        <taxon>Gunneridae</taxon>
        <taxon>Pentapetalae</taxon>
        <taxon>rosids</taxon>
        <taxon>fabids</taxon>
        <taxon>Fabales</taxon>
        <taxon>Fabaceae</taxon>
        <taxon>Papilionoideae</taxon>
        <taxon>50 kb inversion clade</taxon>
        <taxon>NPAAA clade</taxon>
        <taxon>Hologalegina</taxon>
        <taxon>IRL clade</taxon>
        <taxon>Trifolieae</taxon>
        <taxon>Trifolium</taxon>
    </lineage>
</organism>
<evidence type="ECO:0000313" key="1">
    <source>
        <dbReference type="EMBL" id="MCH97774.1"/>
    </source>
</evidence>
<feature type="non-terminal residue" evidence="1">
    <location>
        <position position="1"/>
    </location>
</feature>
<dbReference type="PANTHER" id="PTHR11017:SF219">
    <property type="entry name" value="ARCHAEAL ATPASE"/>
    <property type="match status" value="1"/>
</dbReference>